<dbReference type="RefSeq" id="XP_001317917.1">
    <property type="nucleotide sequence ID" value="XM_001317882.1"/>
</dbReference>
<feature type="active site" evidence="4">
    <location>
        <position position="16"/>
    </location>
</feature>
<feature type="active site" description="Nucleophile" evidence="4">
    <location>
        <position position="10"/>
    </location>
</feature>
<dbReference type="VEuPathDB" id="TrichDB:TVAGG3_0666550"/>
<dbReference type="Pfam" id="PF01451">
    <property type="entry name" value="LMWPc"/>
    <property type="match status" value="1"/>
</dbReference>
<proteinExistence type="inferred from homology"/>
<dbReference type="PANTHER" id="PTHR11717">
    <property type="entry name" value="LOW MOLECULAR WEIGHT PROTEIN TYROSINE PHOSPHATASE"/>
    <property type="match status" value="1"/>
</dbReference>
<dbReference type="FunFam" id="3.40.50.2300:FF:000409">
    <property type="entry name" value="Low molecular weight phosphotyrosine protein phosphatase, putative"/>
    <property type="match status" value="1"/>
</dbReference>
<dbReference type="AlphaFoldDB" id="A2ENR8"/>
<evidence type="ECO:0000313" key="7">
    <source>
        <dbReference type="Proteomes" id="UP000001542"/>
    </source>
</evidence>
<feature type="domain" description="Phosphotyrosine protein phosphatase I" evidence="5">
    <location>
        <begin position="4"/>
        <end position="139"/>
    </location>
</feature>
<dbReference type="EMBL" id="DS113442">
    <property type="protein sequence ID" value="EAY05694.1"/>
    <property type="molecule type" value="Genomic_DNA"/>
</dbReference>
<evidence type="ECO:0000256" key="2">
    <source>
        <dbReference type="ARBA" id="ARBA00022801"/>
    </source>
</evidence>
<name>A2ENR8_TRIV3</name>
<dbReference type="CDD" id="cd16343">
    <property type="entry name" value="LMWPTP"/>
    <property type="match status" value="1"/>
</dbReference>
<dbReference type="STRING" id="5722.A2ENR8"/>
<protein>
    <submittedName>
        <fullName evidence="6">Low molecular weight phosphotyrosine protein phosphatase, putative</fullName>
    </submittedName>
</protein>
<reference evidence="6" key="1">
    <citation type="submission" date="2006-10" db="EMBL/GenBank/DDBJ databases">
        <authorList>
            <person name="Amadeo P."/>
            <person name="Zhao Q."/>
            <person name="Wortman J."/>
            <person name="Fraser-Liggett C."/>
            <person name="Carlton J."/>
        </authorList>
    </citation>
    <scope>NUCLEOTIDE SEQUENCE</scope>
    <source>
        <strain evidence="6">G3</strain>
    </source>
</reference>
<dbReference type="Proteomes" id="UP000001542">
    <property type="component" value="Unassembled WGS sequence"/>
</dbReference>
<gene>
    <name evidence="6" type="ORF">TVAG_005380</name>
</gene>
<dbReference type="SUPFAM" id="SSF52788">
    <property type="entry name" value="Phosphotyrosine protein phosphatases I"/>
    <property type="match status" value="1"/>
</dbReference>
<dbReference type="GO" id="GO:0004725">
    <property type="term" value="F:protein tyrosine phosphatase activity"/>
    <property type="evidence" value="ECO:0000318"/>
    <property type="project" value="GO_Central"/>
</dbReference>
<keyword evidence="2" id="KW-0378">Hydrolase</keyword>
<evidence type="ECO:0000256" key="3">
    <source>
        <dbReference type="ARBA" id="ARBA00022912"/>
    </source>
</evidence>
<evidence type="ECO:0000259" key="5">
    <source>
        <dbReference type="SMART" id="SM00226"/>
    </source>
</evidence>
<dbReference type="Gene3D" id="3.40.50.2300">
    <property type="match status" value="1"/>
</dbReference>
<dbReference type="InParanoid" id="A2ENR8"/>
<evidence type="ECO:0000313" key="6">
    <source>
        <dbReference type="EMBL" id="EAY05694.1"/>
    </source>
</evidence>
<organism evidence="6 7">
    <name type="scientific">Trichomonas vaginalis (strain ATCC PRA-98 / G3)</name>
    <dbReference type="NCBI Taxonomy" id="412133"/>
    <lineage>
        <taxon>Eukaryota</taxon>
        <taxon>Metamonada</taxon>
        <taxon>Parabasalia</taxon>
        <taxon>Trichomonadida</taxon>
        <taxon>Trichomonadidae</taxon>
        <taxon>Trichomonas</taxon>
    </lineage>
</organism>
<dbReference type="KEGG" id="tva:4763572"/>
<dbReference type="eggNOG" id="KOG3217">
    <property type="taxonomic scope" value="Eukaryota"/>
</dbReference>
<dbReference type="InterPro" id="IPR023485">
    <property type="entry name" value="Ptyr_pPase"/>
</dbReference>
<feature type="active site" description="Proton donor" evidence="4">
    <location>
        <position position="113"/>
    </location>
</feature>
<reference evidence="6" key="2">
    <citation type="journal article" date="2007" name="Science">
        <title>Draft genome sequence of the sexually transmitted pathogen Trichomonas vaginalis.</title>
        <authorList>
            <person name="Carlton J.M."/>
            <person name="Hirt R.P."/>
            <person name="Silva J.C."/>
            <person name="Delcher A.L."/>
            <person name="Schatz M."/>
            <person name="Zhao Q."/>
            <person name="Wortman J.R."/>
            <person name="Bidwell S.L."/>
            <person name="Alsmark U.C.M."/>
            <person name="Besteiro S."/>
            <person name="Sicheritz-Ponten T."/>
            <person name="Noel C.J."/>
            <person name="Dacks J.B."/>
            <person name="Foster P.G."/>
            <person name="Simillion C."/>
            <person name="Van de Peer Y."/>
            <person name="Miranda-Saavedra D."/>
            <person name="Barton G.J."/>
            <person name="Westrop G.D."/>
            <person name="Mueller S."/>
            <person name="Dessi D."/>
            <person name="Fiori P.L."/>
            <person name="Ren Q."/>
            <person name="Paulsen I."/>
            <person name="Zhang H."/>
            <person name="Bastida-Corcuera F.D."/>
            <person name="Simoes-Barbosa A."/>
            <person name="Brown M.T."/>
            <person name="Hayes R.D."/>
            <person name="Mukherjee M."/>
            <person name="Okumura C.Y."/>
            <person name="Schneider R."/>
            <person name="Smith A.J."/>
            <person name="Vanacova S."/>
            <person name="Villalvazo M."/>
            <person name="Haas B.J."/>
            <person name="Pertea M."/>
            <person name="Feldblyum T.V."/>
            <person name="Utterback T.R."/>
            <person name="Shu C.L."/>
            <person name="Osoegawa K."/>
            <person name="de Jong P.J."/>
            <person name="Hrdy I."/>
            <person name="Horvathova L."/>
            <person name="Zubacova Z."/>
            <person name="Dolezal P."/>
            <person name="Malik S.B."/>
            <person name="Logsdon J.M. Jr."/>
            <person name="Henze K."/>
            <person name="Gupta A."/>
            <person name="Wang C.C."/>
            <person name="Dunne R.L."/>
            <person name="Upcroft J.A."/>
            <person name="Upcroft P."/>
            <person name="White O."/>
            <person name="Salzberg S.L."/>
            <person name="Tang P."/>
            <person name="Chiu C.-H."/>
            <person name="Lee Y.-S."/>
            <person name="Embley T.M."/>
            <person name="Coombs G.H."/>
            <person name="Mottram J.C."/>
            <person name="Tachezy J."/>
            <person name="Fraser-Liggett C.M."/>
            <person name="Johnson P.J."/>
        </authorList>
    </citation>
    <scope>NUCLEOTIDE SEQUENCE [LARGE SCALE GENOMIC DNA]</scope>
    <source>
        <strain evidence="6">G3</strain>
    </source>
</reference>
<evidence type="ECO:0000256" key="1">
    <source>
        <dbReference type="ARBA" id="ARBA00011063"/>
    </source>
</evidence>
<sequence length="146" mass="16683">MGVPSVLFVCTGNICRSPVAEVICSKYTKGSIKTDSAGISNHHVNEQADERVFEIVSQHGIDISKHRARQIRADDWMLFDYIVALDQKVYDVLLNMRPNTSISKVVLYGNIRDPYFCGRTGFHKMYEEIETVMPKFLESNKIYNMS</sequence>
<dbReference type="InterPro" id="IPR017867">
    <property type="entry name" value="Tyr_phospatase_low_mol_wt"/>
</dbReference>
<dbReference type="OrthoDB" id="3388at2759"/>
<comment type="similarity">
    <text evidence="1">Belongs to the low molecular weight phosphotyrosine protein phosphatase family.</text>
</comment>
<dbReference type="InterPro" id="IPR036196">
    <property type="entry name" value="Ptyr_pPase_sf"/>
</dbReference>
<dbReference type="PANTHER" id="PTHR11717:SF7">
    <property type="entry name" value="LOW MOLECULAR WEIGHT PHOSPHOTYROSINE PROTEIN PHOSPHATASE"/>
    <property type="match status" value="1"/>
</dbReference>
<dbReference type="PRINTS" id="PR00719">
    <property type="entry name" value="LMWPTPASE"/>
</dbReference>
<dbReference type="VEuPathDB" id="TrichDB:TVAG_005380"/>
<evidence type="ECO:0000256" key="4">
    <source>
        <dbReference type="PIRSR" id="PIRSR617867-1"/>
    </source>
</evidence>
<dbReference type="InterPro" id="IPR050438">
    <property type="entry name" value="LMW_PTPase"/>
</dbReference>
<keyword evidence="3" id="KW-0904">Protein phosphatase</keyword>
<accession>A2ENR8</accession>
<dbReference type="SMART" id="SM00226">
    <property type="entry name" value="LMWPc"/>
    <property type="match status" value="1"/>
</dbReference>
<keyword evidence="7" id="KW-1185">Reference proteome</keyword>
<dbReference type="SMR" id="A2ENR8"/>